<evidence type="ECO:0000313" key="1">
    <source>
        <dbReference type="EMBL" id="MFC7286440.1"/>
    </source>
</evidence>
<reference evidence="2" key="1">
    <citation type="journal article" date="2019" name="Int. J. Syst. Evol. Microbiol.">
        <title>The Global Catalogue of Microorganisms (GCM) 10K type strain sequencing project: providing services to taxonomists for standard genome sequencing and annotation.</title>
        <authorList>
            <consortium name="The Broad Institute Genomics Platform"/>
            <consortium name="The Broad Institute Genome Sequencing Center for Infectious Disease"/>
            <person name="Wu L."/>
            <person name="Ma J."/>
        </authorList>
    </citation>
    <scope>NUCLEOTIDE SEQUENCE [LARGE SCALE GENOMIC DNA]</scope>
    <source>
        <strain evidence="2">KACC 12508</strain>
    </source>
</reference>
<evidence type="ECO:0000313" key="2">
    <source>
        <dbReference type="Proteomes" id="UP001596542"/>
    </source>
</evidence>
<name>A0ABW2I607_9BURK</name>
<proteinExistence type="predicted"/>
<comment type="caution">
    <text evidence="1">The sequence shown here is derived from an EMBL/GenBank/DDBJ whole genome shotgun (WGS) entry which is preliminary data.</text>
</comment>
<dbReference type="Proteomes" id="UP001596542">
    <property type="component" value="Unassembled WGS sequence"/>
</dbReference>
<gene>
    <name evidence="1" type="ORF">ACFQPC_00170</name>
</gene>
<keyword evidence="2" id="KW-1185">Reference proteome</keyword>
<dbReference type="EMBL" id="JBHTBU010000001">
    <property type="protein sequence ID" value="MFC7286440.1"/>
    <property type="molecule type" value="Genomic_DNA"/>
</dbReference>
<sequence length="103" mass="11642">MNITVNRQACCSQDDQIGPLEIKYSIEVDSTFSLLVDEIIKSLFLQFSSSHNRIMGEVDGIELVEIFSPHSVNVRQPEFKVNPNMRVVDVLGAKALVFNFRNV</sequence>
<dbReference type="RefSeq" id="WP_124573325.1">
    <property type="nucleotide sequence ID" value="NZ_JBHTBU010000001.1"/>
</dbReference>
<protein>
    <submittedName>
        <fullName evidence="1">Uncharacterized protein</fullName>
    </submittedName>
</protein>
<accession>A0ABW2I607</accession>
<organism evidence="1 2">
    <name type="scientific">Herminiimonas glaciei</name>
    <dbReference type="NCBI Taxonomy" id="523788"/>
    <lineage>
        <taxon>Bacteria</taxon>
        <taxon>Pseudomonadati</taxon>
        <taxon>Pseudomonadota</taxon>
        <taxon>Betaproteobacteria</taxon>
        <taxon>Burkholderiales</taxon>
        <taxon>Oxalobacteraceae</taxon>
        <taxon>Herminiimonas</taxon>
    </lineage>
</organism>